<feature type="compositionally biased region" description="Polar residues" evidence="1">
    <location>
        <begin position="1"/>
        <end position="10"/>
    </location>
</feature>
<accession>K0S2X8</accession>
<gene>
    <name evidence="2" type="ORF">THAOC_24902</name>
</gene>
<evidence type="ECO:0000313" key="3">
    <source>
        <dbReference type="Proteomes" id="UP000266841"/>
    </source>
</evidence>
<feature type="compositionally biased region" description="Low complexity" evidence="1">
    <location>
        <begin position="78"/>
        <end position="87"/>
    </location>
</feature>
<proteinExistence type="predicted"/>
<protein>
    <submittedName>
        <fullName evidence="2">Uncharacterized protein</fullName>
    </submittedName>
</protein>
<feature type="region of interest" description="Disordered" evidence="1">
    <location>
        <begin position="609"/>
        <end position="630"/>
    </location>
</feature>
<feature type="compositionally biased region" description="Low complexity" evidence="1">
    <location>
        <begin position="113"/>
        <end position="123"/>
    </location>
</feature>
<evidence type="ECO:0000313" key="2">
    <source>
        <dbReference type="EMBL" id="EJK55371.1"/>
    </source>
</evidence>
<dbReference type="EMBL" id="AGNL01034184">
    <property type="protein sequence ID" value="EJK55371.1"/>
    <property type="molecule type" value="Genomic_DNA"/>
</dbReference>
<feature type="region of interest" description="Disordered" evidence="1">
    <location>
        <begin position="1"/>
        <end position="20"/>
    </location>
</feature>
<comment type="caution">
    <text evidence="2">The sequence shown here is derived from an EMBL/GenBank/DDBJ whole genome shotgun (WGS) entry which is preliminary data.</text>
</comment>
<dbReference type="AlphaFoldDB" id="K0S2X8"/>
<sequence>EVTQIVSPNSEPLKDESSSKLQCISAAISPEQALQEIHRNIDNPPSLVPDRATVIPPAAISDEIQAGSDAVVVPSAPTSSAAAAGSPMEADAPTSSRASSTHRDLPANSKPNAAADTSAGAGATPPKIAATLAKISAGIEPTKDEILKLRKWCFPELSESDSGHVNQGADRPFREACAATEGAKKIQSLIEKHNLSTNLTPSLDDVYHIDFGHFPPKEEKIQQSGILYINPKTGDAELVIGHIALMDGLMVDGDSDLHTDSSKKAEYEALTYRFFEPSLKAFEEMVMQCKYLKTVTVFGHEMGRKMIDGTAFSTSRLRRILDKCGRTDVKITNEPGRPVAHPLAVSASWCTEECRDVTLKNYSMVVASLLGVEEQPIPDHLMNVLCGFRNSLPSQSLLLHPRHVERAEAIDADLDEGKSFKDVFEKYIATYSSGRSLTSSEQHERLDALADTGLLSEDIMASLREYLQIRSRFTTIEERAAAINEAVGQNVSIETIFKENIATKGLSRSQQVERINALEKRGLLPSDTIESLRGAIPETTTKSRVKPFSVSLTRSVKSFPVASTSSVKSFPVASTSSAKLTMVRNTPETGQVNKSALTDLTSRANMSTIPAKKRKATKSPEEVPAENVESTERLCYRDQDAPRHIGVMEDAIRREMLGGALECYQAGITSNQPS</sequence>
<keyword evidence="3" id="KW-1185">Reference proteome</keyword>
<organism evidence="2 3">
    <name type="scientific">Thalassiosira oceanica</name>
    <name type="common">Marine diatom</name>
    <dbReference type="NCBI Taxonomy" id="159749"/>
    <lineage>
        <taxon>Eukaryota</taxon>
        <taxon>Sar</taxon>
        <taxon>Stramenopiles</taxon>
        <taxon>Ochrophyta</taxon>
        <taxon>Bacillariophyta</taxon>
        <taxon>Coscinodiscophyceae</taxon>
        <taxon>Thalassiosirophycidae</taxon>
        <taxon>Thalassiosirales</taxon>
        <taxon>Thalassiosiraceae</taxon>
        <taxon>Thalassiosira</taxon>
    </lineage>
</organism>
<dbReference type="Proteomes" id="UP000266841">
    <property type="component" value="Unassembled WGS sequence"/>
</dbReference>
<name>K0S2X8_THAOC</name>
<feature type="region of interest" description="Disordered" evidence="1">
    <location>
        <begin position="78"/>
        <end position="123"/>
    </location>
</feature>
<reference evidence="2 3" key="1">
    <citation type="journal article" date="2012" name="Genome Biol.">
        <title>Genome and low-iron response of an oceanic diatom adapted to chronic iron limitation.</title>
        <authorList>
            <person name="Lommer M."/>
            <person name="Specht M."/>
            <person name="Roy A.S."/>
            <person name="Kraemer L."/>
            <person name="Andreson R."/>
            <person name="Gutowska M.A."/>
            <person name="Wolf J."/>
            <person name="Bergner S.V."/>
            <person name="Schilhabel M.B."/>
            <person name="Klostermeier U.C."/>
            <person name="Beiko R.G."/>
            <person name="Rosenstiel P."/>
            <person name="Hippler M."/>
            <person name="Laroche J."/>
        </authorList>
    </citation>
    <scope>NUCLEOTIDE SEQUENCE [LARGE SCALE GENOMIC DNA]</scope>
    <source>
        <strain evidence="2 3">CCMP1005</strain>
    </source>
</reference>
<feature type="non-terminal residue" evidence="2">
    <location>
        <position position="1"/>
    </location>
</feature>
<evidence type="ECO:0000256" key="1">
    <source>
        <dbReference type="SAM" id="MobiDB-lite"/>
    </source>
</evidence>